<dbReference type="PROSITE" id="PS00941">
    <property type="entry name" value="CARBOXYLESTERASE_B_2"/>
    <property type="match status" value="1"/>
</dbReference>
<protein>
    <recommendedName>
        <fullName evidence="3">Carboxylic ester hydrolase</fullName>
        <ecNumber evidence="3">3.1.1.-</ecNumber>
    </recommendedName>
</protein>
<gene>
    <name evidence="5" type="ORF">BGW36DRAFT_288914</name>
</gene>
<dbReference type="InterPro" id="IPR029058">
    <property type="entry name" value="AB_hydrolase_fold"/>
</dbReference>
<comment type="similarity">
    <text evidence="1 3">Belongs to the type-B carboxylesterase/lipase family.</text>
</comment>
<dbReference type="PANTHER" id="PTHR43142:SF3">
    <property type="entry name" value="PUTATIVE (AFU_ORTHOLOGUE AFUA_3G09070)-RELATED"/>
    <property type="match status" value="1"/>
</dbReference>
<evidence type="ECO:0000256" key="2">
    <source>
        <dbReference type="ARBA" id="ARBA00022801"/>
    </source>
</evidence>
<evidence type="ECO:0000256" key="1">
    <source>
        <dbReference type="ARBA" id="ARBA00005964"/>
    </source>
</evidence>
<reference evidence="5" key="1">
    <citation type="submission" date="2021-12" db="EMBL/GenBank/DDBJ databases">
        <title>Convergent genome expansion in fungi linked to evolution of root-endophyte symbiosis.</title>
        <authorList>
            <consortium name="DOE Joint Genome Institute"/>
            <person name="Ke Y.-H."/>
            <person name="Bonito G."/>
            <person name="Liao H.-L."/>
            <person name="Looney B."/>
            <person name="Rojas-Flechas A."/>
            <person name="Nash J."/>
            <person name="Hameed K."/>
            <person name="Schadt C."/>
            <person name="Martin F."/>
            <person name="Crous P.W."/>
            <person name="Miettinen O."/>
            <person name="Magnuson J.K."/>
            <person name="Labbe J."/>
            <person name="Jacobson D."/>
            <person name="Doktycz M.J."/>
            <person name="Veneault-Fourrey C."/>
            <person name="Kuo A."/>
            <person name="Mondo S."/>
            <person name="Calhoun S."/>
            <person name="Riley R."/>
            <person name="Ohm R."/>
            <person name="LaButti K."/>
            <person name="Andreopoulos B."/>
            <person name="Pangilinan J."/>
            <person name="Nolan M."/>
            <person name="Tritt A."/>
            <person name="Clum A."/>
            <person name="Lipzen A."/>
            <person name="Daum C."/>
            <person name="Barry K."/>
            <person name="Grigoriev I.V."/>
            <person name="Vilgalys R."/>
        </authorList>
    </citation>
    <scope>NUCLEOTIDE SEQUENCE</scope>
    <source>
        <strain evidence="5">PMI_201</strain>
    </source>
</reference>
<evidence type="ECO:0000313" key="5">
    <source>
        <dbReference type="EMBL" id="KAH8703382.1"/>
    </source>
</evidence>
<dbReference type="Pfam" id="PF00135">
    <property type="entry name" value="COesterase"/>
    <property type="match status" value="1"/>
</dbReference>
<dbReference type="InterPro" id="IPR002018">
    <property type="entry name" value="CarbesteraseB"/>
</dbReference>
<feature type="domain" description="Carboxylesterase type B" evidence="4">
    <location>
        <begin position="99"/>
        <end position="586"/>
    </location>
</feature>
<comment type="caution">
    <text evidence="5">The sequence shown here is derived from an EMBL/GenBank/DDBJ whole genome shotgun (WGS) entry which is preliminary data.</text>
</comment>
<dbReference type="GO" id="GO:0004104">
    <property type="term" value="F:cholinesterase activity"/>
    <property type="evidence" value="ECO:0007669"/>
    <property type="project" value="InterPro"/>
</dbReference>
<dbReference type="Proteomes" id="UP001201262">
    <property type="component" value="Unassembled WGS sequence"/>
</dbReference>
<dbReference type="GeneID" id="70240907"/>
<organism evidence="5 6">
    <name type="scientific">Talaromyces proteolyticus</name>
    <dbReference type="NCBI Taxonomy" id="1131652"/>
    <lineage>
        <taxon>Eukaryota</taxon>
        <taxon>Fungi</taxon>
        <taxon>Dikarya</taxon>
        <taxon>Ascomycota</taxon>
        <taxon>Pezizomycotina</taxon>
        <taxon>Eurotiomycetes</taxon>
        <taxon>Eurotiomycetidae</taxon>
        <taxon>Eurotiales</taxon>
        <taxon>Trichocomaceae</taxon>
        <taxon>Talaromyces</taxon>
        <taxon>Talaromyces sect. Bacilispori</taxon>
    </lineage>
</organism>
<dbReference type="InterPro" id="IPR019826">
    <property type="entry name" value="Carboxylesterase_B_AS"/>
</dbReference>
<dbReference type="RefSeq" id="XP_046076400.1">
    <property type="nucleotide sequence ID" value="XM_046210620.1"/>
</dbReference>
<dbReference type="EMBL" id="JAJTJA010000002">
    <property type="protein sequence ID" value="KAH8703382.1"/>
    <property type="molecule type" value="Genomic_DNA"/>
</dbReference>
<keyword evidence="2 3" id="KW-0378">Hydrolase</keyword>
<dbReference type="EC" id="3.1.1.-" evidence="3"/>
<dbReference type="InterPro" id="IPR000997">
    <property type="entry name" value="Cholinesterase"/>
</dbReference>
<dbReference type="Gene3D" id="3.40.50.1820">
    <property type="entry name" value="alpha/beta hydrolase"/>
    <property type="match status" value="1"/>
</dbReference>
<evidence type="ECO:0000313" key="6">
    <source>
        <dbReference type="Proteomes" id="UP001201262"/>
    </source>
</evidence>
<dbReference type="SUPFAM" id="SSF53474">
    <property type="entry name" value="alpha/beta-Hydrolases"/>
    <property type="match status" value="1"/>
</dbReference>
<name>A0AAD4Q274_9EURO</name>
<dbReference type="InterPro" id="IPR019819">
    <property type="entry name" value="Carboxylesterase_B_CS"/>
</dbReference>
<evidence type="ECO:0000259" key="4">
    <source>
        <dbReference type="Pfam" id="PF00135"/>
    </source>
</evidence>
<keyword evidence="6" id="KW-1185">Reference proteome</keyword>
<dbReference type="PROSITE" id="PS00122">
    <property type="entry name" value="CARBOXYLESTERASE_B_1"/>
    <property type="match status" value="1"/>
</dbReference>
<accession>A0AAD4Q274</accession>
<dbReference type="PRINTS" id="PR00878">
    <property type="entry name" value="CHOLNESTRASE"/>
</dbReference>
<dbReference type="PANTHER" id="PTHR43142">
    <property type="entry name" value="CARBOXYLIC ESTER HYDROLASE"/>
    <property type="match status" value="1"/>
</dbReference>
<evidence type="ECO:0000256" key="3">
    <source>
        <dbReference type="RuleBase" id="RU361235"/>
    </source>
</evidence>
<sequence length="618" mass="66616">MPYSSTLPICENISETLYTVNAGNPLNLTSTLGHALNYTSFWVASSKGPCAVTDIYGNVKISNCNLSLPALCTQSAPFANSTYTDTTSKYQVTVNTGNQAITGFRDRRTFRFQGIRYAAQPERFTYSQVYNETAALSALSYGQSCLQAGTTGIAGGEDCLFLNIYTPHLPSNGSDSTNLKPVLFFIHGGGFVSGSGADPEYDGGNMASRGDVVVVSINYRLGIFGFLALDDGITNGNFGIADQITALDWVRANIAAFGGDANLITLIGQSAGAASVRQLLTSPPAVGKFTGAIVQSDPLGLGEFYNYMSIPTIEEEVVAIVDPVLESTGCANATSQVSCLRSVSADELLITNLPYLVVDGTYITQSNITFNTSLPHAKVNILAGMLHDDMAGLISYPNTTNISQAIEAIGYNAAVVLDNPSLFPEPTGSNATTNIFNVTSHLSTDYGFRCVNHAYAVSAVSDGFFESYWFYQFERSYQYIEFDPNAPVCQAPVDQEHPYGDTSLPYFRCHGGDILYSFGNIEFVGVPLRDNIDLPFEQYILDLWASFTRTSNPNPTSDYLSARGYTSTLDQVTASGGTWQSVTSSSATLRSLDWPSSQIAFDEASQCDVLDIPLDYFS</sequence>
<dbReference type="AlphaFoldDB" id="A0AAD4Q274"/>
<proteinExistence type="inferred from homology"/>